<protein>
    <submittedName>
        <fullName evidence="2">Uncharacterized protein</fullName>
    </submittedName>
</protein>
<reference evidence="2" key="1">
    <citation type="submission" date="2022-07" db="EMBL/GenBank/DDBJ databases">
        <title>Genome Sequence of Agrocybe chaxingu.</title>
        <authorList>
            <person name="Buettner E."/>
        </authorList>
    </citation>
    <scope>NUCLEOTIDE SEQUENCE</scope>
    <source>
        <strain evidence="2">MP-N11</strain>
    </source>
</reference>
<gene>
    <name evidence="2" type="ORF">NLJ89_g4264</name>
</gene>
<feature type="region of interest" description="Disordered" evidence="1">
    <location>
        <begin position="125"/>
        <end position="152"/>
    </location>
</feature>
<feature type="region of interest" description="Disordered" evidence="1">
    <location>
        <begin position="243"/>
        <end position="264"/>
    </location>
</feature>
<evidence type="ECO:0000313" key="2">
    <source>
        <dbReference type="EMBL" id="KAJ3511140.1"/>
    </source>
</evidence>
<keyword evidence="3" id="KW-1185">Reference proteome</keyword>
<evidence type="ECO:0000313" key="3">
    <source>
        <dbReference type="Proteomes" id="UP001148786"/>
    </source>
</evidence>
<sequence>MSVDLASTDTLAAAKEIVQACPLLCSVSWHRQSVKLVQADNSEESGWSYRDPFTDPIEEERRMLDEATEPYRDQDQLLDDGLDSSRPSICAVPTLLPLKTVLLLSQQAGHPLSLVSEHTSQSTLPLQTFSTSGPSHAHPSENVNPFPSGSLSHATSLTLMEATPPPPHSPPVTSSIIGAGLLGTGQPMWQSNSWWSRFSRTSLLDRRPSVTSRGYRIHNPNLPPKLVAIEEWSIMLSPTLDKNSPGTGSLGSAEAGAGKKVSPQQAALLSRVNSGQLFGTGHGKSMTSLQMADSEAIERMVGNKCFHGCLG</sequence>
<name>A0A9W8K356_9AGAR</name>
<proteinExistence type="predicted"/>
<feature type="compositionally biased region" description="Polar residues" evidence="1">
    <location>
        <begin position="141"/>
        <end position="152"/>
    </location>
</feature>
<organism evidence="2 3">
    <name type="scientific">Agrocybe chaxingu</name>
    <dbReference type="NCBI Taxonomy" id="84603"/>
    <lineage>
        <taxon>Eukaryota</taxon>
        <taxon>Fungi</taxon>
        <taxon>Dikarya</taxon>
        <taxon>Basidiomycota</taxon>
        <taxon>Agaricomycotina</taxon>
        <taxon>Agaricomycetes</taxon>
        <taxon>Agaricomycetidae</taxon>
        <taxon>Agaricales</taxon>
        <taxon>Agaricineae</taxon>
        <taxon>Strophariaceae</taxon>
        <taxon>Agrocybe</taxon>
    </lineage>
</organism>
<feature type="compositionally biased region" description="Polar residues" evidence="1">
    <location>
        <begin position="125"/>
        <end position="134"/>
    </location>
</feature>
<evidence type="ECO:0000256" key="1">
    <source>
        <dbReference type="SAM" id="MobiDB-lite"/>
    </source>
</evidence>
<comment type="caution">
    <text evidence="2">The sequence shown here is derived from an EMBL/GenBank/DDBJ whole genome shotgun (WGS) entry which is preliminary data.</text>
</comment>
<dbReference type="EMBL" id="JANKHO010000346">
    <property type="protein sequence ID" value="KAJ3511140.1"/>
    <property type="molecule type" value="Genomic_DNA"/>
</dbReference>
<dbReference type="OrthoDB" id="432528at2759"/>
<dbReference type="AlphaFoldDB" id="A0A9W8K356"/>
<dbReference type="Proteomes" id="UP001148786">
    <property type="component" value="Unassembled WGS sequence"/>
</dbReference>
<accession>A0A9W8K356</accession>